<evidence type="ECO:0000256" key="5">
    <source>
        <dbReference type="PROSITE-ProRule" id="PRU00473"/>
    </source>
</evidence>
<dbReference type="KEGG" id="dja:HY57_04460"/>
<evidence type="ECO:0000256" key="1">
    <source>
        <dbReference type="ARBA" id="ARBA00004442"/>
    </source>
</evidence>
<name>A0A075K307_9GAMM</name>
<dbReference type="Pfam" id="PF00691">
    <property type="entry name" value="OmpA"/>
    <property type="match status" value="1"/>
</dbReference>
<dbReference type="Pfam" id="PF04355">
    <property type="entry name" value="BamE"/>
    <property type="match status" value="1"/>
</dbReference>
<dbReference type="PANTHER" id="PTHR30329:SF21">
    <property type="entry name" value="LIPOPROTEIN YIAD-RELATED"/>
    <property type="match status" value="1"/>
</dbReference>
<organism evidence="8 9">
    <name type="scientific">Dyella japonica A8</name>
    <dbReference type="NCBI Taxonomy" id="1217721"/>
    <lineage>
        <taxon>Bacteria</taxon>
        <taxon>Pseudomonadati</taxon>
        <taxon>Pseudomonadota</taxon>
        <taxon>Gammaproteobacteria</taxon>
        <taxon>Lysobacterales</taxon>
        <taxon>Rhodanobacteraceae</taxon>
        <taxon>Dyella</taxon>
    </lineage>
</organism>
<feature type="chain" id="PRO_5001706706" evidence="6">
    <location>
        <begin position="32"/>
        <end position="273"/>
    </location>
</feature>
<dbReference type="Gene3D" id="3.30.1450.10">
    <property type="match status" value="1"/>
</dbReference>
<keyword evidence="3 5" id="KW-0472">Membrane</keyword>
<dbReference type="PATRIC" id="fig|1217721.7.peg.931"/>
<dbReference type="CDD" id="cd07185">
    <property type="entry name" value="OmpA_C-like"/>
    <property type="match status" value="1"/>
</dbReference>
<dbReference type="InterPro" id="IPR037873">
    <property type="entry name" value="BamE-like"/>
</dbReference>
<dbReference type="GO" id="GO:0009279">
    <property type="term" value="C:cell outer membrane"/>
    <property type="evidence" value="ECO:0007669"/>
    <property type="project" value="UniProtKB-SubCell"/>
</dbReference>
<dbReference type="PANTHER" id="PTHR30329">
    <property type="entry name" value="STATOR ELEMENT OF FLAGELLAR MOTOR COMPLEX"/>
    <property type="match status" value="1"/>
</dbReference>
<reference evidence="8 9" key="1">
    <citation type="submission" date="2014-07" db="EMBL/GenBank/DDBJ databases">
        <title>Complete Genome Sequence of Dyella japonica Strain A8 Isolated from Malaysian Tropical Soil.</title>
        <authorList>
            <person name="Hui R.K.H."/>
            <person name="Chen J.-W."/>
            <person name="Chan K.-G."/>
            <person name="Leung F.C.C."/>
        </authorList>
    </citation>
    <scope>NUCLEOTIDE SEQUENCE [LARGE SCALE GENOMIC DNA]</scope>
    <source>
        <strain evidence="8 9">A8</strain>
    </source>
</reference>
<dbReference type="SUPFAM" id="SSF103088">
    <property type="entry name" value="OmpA-like"/>
    <property type="match status" value="1"/>
</dbReference>
<evidence type="ECO:0000256" key="4">
    <source>
        <dbReference type="ARBA" id="ARBA00023237"/>
    </source>
</evidence>
<evidence type="ECO:0000313" key="9">
    <source>
        <dbReference type="Proteomes" id="UP000027987"/>
    </source>
</evidence>
<gene>
    <name evidence="8" type="ORF">HY57_04460</name>
</gene>
<dbReference type="InterPro" id="IPR036737">
    <property type="entry name" value="OmpA-like_sf"/>
</dbReference>
<evidence type="ECO:0000256" key="2">
    <source>
        <dbReference type="ARBA" id="ARBA00022729"/>
    </source>
</evidence>
<dbReference type="RefSeq" id="WP_019463545.1">
    <property type="nucleotide sequence ID" value="NZ_ALOY01000046.1"/>
</dbReference>
<evidence type="ECO:0000256" key="3">
    <source>
        <dbReference type="ARBA" id="ARBA00023136"/>
    </source>
</evidence>
<dbReference type="Gene3D" id="3.30.1330.60">
    <property type="entry name" value="OmpA-like domain"/>
    <property type="match status" value="1"/>
</dbReference>
<keyword evidence="9" id="KW-1185">Reference proteome</keyword>
<dbReference type="AlphaFoldDB" id="A0A075K307"/>
<dbReference type="InterPro" id="IPR006664">
    <property type="entry name" value="OMP_bac"/>
</dbReference>
<dbReference type="Proteomes" id="UP000027987">
    <property type="component" value="Chromosome"/>
</dbReference>
<dbReference type="STRING" id="1217721.HY57_04460"/>
<feature type="domain" description="OmpA-like" evidence="7">
    <location>
        <begin position="147"/>
        <end position="271"/>
    </location>
</feature>
<proteinExistence type="predicted"/>
<accession>A0A075K307</accession>
<protein>
    <submittedName>
        <fullName evidence="8">Membrane protein</fullName>
    </submittedName>
</protein>
<feature type="signal peptide" evidence="6">
    <location>
        <begin position="1"/>
        <end position="31"/>
    </location>
</feature>
<dbReference type="InterPro" id="IPR007450">
    <property type="entry name" value="BamE_dom"/>
</dbReference>
<keyword evidence="2 6" id="KW-0732">Signal</keyword>
<comment type="subcellular location">
    <subcellularLocation>
        <location evidence="1">Cell outer membrane</location>
    </subcellularLocation>
</comment>
<evidence type="ECO:0000313" key="8">
    <source>
        <dbReference type="EMBL" id="AIF46568.1"/>
    </source>
</evidence>
<evidence type="ECO:0000256" key="6">
    <source>
        <dbReference type="SAM" id="SignalP"/>
    </source>
</evidence>
<evidence type="ECO:0000259" key="7">
    <source>
        <dbReference type="PROSITE" id="PS51123"/>
    </source>
</evidence>
<keyword evidence="4" id="KW-0998">Cell outer membrane</keyword>
<dbReference type="EMBL" id="CP008884">
    <property type="protein sequence ID" value="AIF46568.1"/>
    <property type="molecule type" value="Genomic_DNA"/>
</dbReference>
<dbReference type="PROSITE" id="PS51123">
    <property type="entry name" value="OMPA_2"/>
    <property type="match status" value="1"/>
</dbReference>
<dbReference type="PRINTS" id="PR01021">
    <property type="entry name" value="OMPADOMAIN"/>
</dbReference>
<dbReference type="HOGENOM" id="CLU_016890_11_0_6"/>
<dbReference type="InterPro" id="IPR006665">
    <property type="entry name" value="OmpA-like"/>
</dbReference>
<dbReference type="InterPro" id="IPR050330">
    <property type="entry name" value="Bact_OuterMem_StrucFunc"/>
</dbReference>
<sequence length="273" mass="29922">MRKSINITRLLSVLVTAAVTLSAAGITASHAQQADVRPDFPDPARATMPEGMFVNVENLRKLAPGMTKHQLYDLLGTPHFSEGVFGVHRWNYIFAFRETDGSAFRCQFQVQFDQRHLARAYYWKPESCKDLLAPPPPPAPPPAPAPAPMTTITLSSDAMFAFDSATLTPEGAANLDGLLARVQEASHIQDILITGYTDRIGSERYNLVLSKRRAVAVGEYLAAHGVSPTDIRVVGRGDANPVVQCNDKKRDRLIACLAPNRRVELKGMAKAQM</sequence>